<gene>
    <name evidence="1" type="ORF">B2J93_195</name>
</gene>
<dbReference type="InParanoid" id="A0A218ZEI3"/>
<dbReference type="EMBL" id="MZNU01000065">
    <property type="protein sequence ID" value="OWP05576.1"/>
    <property type="molecule type" value="Genomic_DNA"/>
</dbReference>
<name>A0A218ZEI3_9HELO</name>
<accession>A0A218ZEI3</accession>
<evidence type="ECO:0000313" key="1">
    <source>
        <dbReference type="EMBL" id="OWP05576.1"/>
    </source>
</evidence>
<proteinExistence type="predicted"/>
<reference evidence="1 2" key="1">
    <citation type="submission" date="2017-04" db="EMBL/GenBank/DDBJ databases">
        <title>Draft genome sequence of Marssonina coronaria NL1: causal agent of apple blotch.</title>
        <authorList>
            <person name="Cheng Q."/>
        </authorList>
    </citation>
    <scope>NUCLEOTIDE SEQUENCE [LARGE SCALE GENOMIC DNA]</scope>
    <source>
        <strain evidence="1 2">NL1</strain>
    </source>
</reference>
<evidence type="ECO:0000313" key="2">
    <source>
        <dbReference type="Proteomes" id="UP000242519"/>
    </source>
</evidence>
<keyword evidence="2" id="KW-1185">Reference proteome</keyword>
<sequence>MTDPCTDHSKKFDTQTTATSSLLLSIYLSVFYTDAWTNSTAKQERSGKMEATQAMVPVGTRFPSIPALLRIPEHPSSLFTSTRPLMNTPSSTFNATLLYTTSAQQLSYASPKYLKQLKERTPTYGTKISILARKVRIYTRIEREVFHVDVWLPTKVILG</sequence>
<comment type="caution">
    <text evidence="1">The sequence shown here is derived from an EMBL/GenBank/DDBJ whole genome shotgun (WGS) entry which is preliminary data.</text>
</comment>
<protein>
    <submittedName>
        <fullName evidence="1">Uncharacterized protein</fullName>
    </submittedName>
</protein>
<organism evidence="1 2">
    <name type="scientific">Diplocarpon coronariae</name>
    <dbReference type="NCBI Taxonomy" id="2795749"/>
    <lineage>
        <taxon>Eukaryota</taxon>
        <taxon>Fungi</taxon>
        <taxon>Dikarya</taxon>
        <taxon>Ascomycota</taxon>
        <taxon>Pezizomycotina</taxon>
        <taxon>Leotiomycetes</taxon>
        <taxon>Helotiales</taxon>
        <taxon>Drepanopezizaceae</taxon>
        <taxon>Diplocarpon</taxon>
    </lineage>
</organism>
<dbReference type="Proteomes" id="UP000242519">
    <property type="component" value="Unassembled WGS sequence"/>
</dbReference>
<dbReference type="AlphaFoldDB" id="A0A218ZEI3"/>